<dbReference type="SUPFAM" id="SSF53756">
    <property type="entry name" value="UDP-Glycosyltransferase/glycogen phosphorylase"/>
    <property type="match status" value="1"/>
</dbReference>
<dbReference type="Proteomes" id="UP000247832">
    <property type="component" value="Unassembled WGS sequence"/>
</dbReference>
<dbReference type="Pfam" id="PF13579">
    <property type="entry name" value="Glyco_trans_4_4"/>
    <property type="match status" value="1"/>
</dbReference>
<organism evidence="6 7">
    <name type="scientific">Arthrobacter livingstonensis</name>
    <dbReference type="NCBI Taxonomy" id="670078"/>
    <lineage>
        <taxon>Bacteria</taxon>
        <taxon>Bacillati</taxon>
        <taxon>Actinomycetota</taxon>
        <taxon>Actinomycetes</taxon>
        <taxon>Micrococcales</taxon>
        <taxon>Micrococcaceae</taxon>
        <taxon>Arthrobacter</taxon>
    </lineage>
</organism>
<dbReference type="InterPro" id="IPR001296">
    <property type="entry name" value="Glyco_trans_1"/>
</dbReference>
<dbReference type="OrthoDB" id="509705at2"/>
<dbReference type="GO" id="GO:1901137">
    <property type="term" value="P:carbohydrate derivative biosynthetic process"/>
    <property type="evidence" value="ECO:0007669"/>
    <property type="project" value="UniProtKB-ARBA"/>
</dbReference>
<evidence type="ECO:0000259" key="4">
    <source>
        <dbReference type="Pfam" id="PF00534"/>
    </source>
</evidence>
<evidence type="ECO:0000256" key="3">
    <source>
        <dbReference type="ARBA" id="ARBA00022679"/>
    </source>
</evidence>
<evidence type="ECO:0000259" key="5">
    <source>
        <dbReference type="Pfam" id="PF13579"/>
    </source>
</evidence>
<feature type="domain" description="Glycosyl transferase family 1" evidence="4">
    <location>
        <begin position="378"/>
        <end position="548"/>
    </location>
</feature>
<gene>
    <name evidence="6" type="ORF">CVV68_05840</name>
</gene>
<proteinExistence type="predicted"/>
<dbReference type="PANTHER" id="PTHR45947:SF3">
    <property type="entry name" value="SULFOQUINOVOSYL TRANSFERASE SQD2"/>
    <property type="match status" value="1"/>
</dbReference>
<reference evidence="6 7" key="1">
    <citation type="submission" date="2018-05" db="EMBL/GenBank/DDBJ databases">
        <title>Genetic diversity of glacier-inhabiting Cryobacterium bacteria in China and description of Cryobacterium mengkeensis sp. nov. and Arthrobacter glacialis sp. nov.</title>
        <authorList>
            <person name="Liu Q."/>
            <person name="Xin Y.-H."/>
        </authorList>
    </citation>
    <scope>NUCLEOTIDE SEQUENCE [LARGE SCALE GENOMIC DNA]</scope>
    <source>
        <strain evidence="6 7">LI2</strain>
    </source>
</reference>
<dbReference type="Pfam" id="PF00534">
    <property type="entry name" value="Glycos_transf_1"/>
    <property type="match status" value="1"/>
</dbReference>
<dbReference type="Gene3D" id="3.40.50.2000">
    <property type="entry name" value="Glycogen Phosphorylase B"/>
    <property type="match status" value="2"/>
</dbReference>
<dbReference type="CDD" id="cd03801">
    <property type="entry name" value="GT4_PimA-like"/>
    <property type="match status" value="1"/>
</dbReference>
<dbReference type="InterPro" id="IPR028098">
    <property type="entry name" value="Glyco_trans_4-like_N"/>
</dbReference>
<accession>A0A2V5LFY9</accession>
<evidence type="ECO:0000256" key="1">
    <source>
        <dbReference type="ARBA" id="ARBA00021292"/>
    </source>
</evidence>
<dbReference type="EMBL" id="QJVD01000004">
    <property type="protein sequence ID" value="PYI68803.1"/>
    <property type="molecule type" value="Genomic_DNA"/>
</dbReference>
<dbReference type="GO" id="GO:0016758">
    <property type="term" value="F:hexosyltransferase activity"/>
    <property type="evidence" value="ECO:0007669"/>
    <property type="project" value="TreeGrafter"/>
</dbReference>
<dbReference type="RefSeq" id="WP_110500055.1">
    <property type="nucleotide sequence ID" value="NZ_QJVD01000004.1"/>
</dbReference>
<name>A0A2V5LFY9_9MICC</name>
<sequence>MGIGKNLLLAVTTASQHLSDDPVVLALQLSRRLPARLVQPVAKTIVKLGPSSAFIPSMIAACVSGDEAALDRRFKASSGVVGESARILADVALAAGRTHEADRLISAAGGARKLPATVARRKWHDGDMTGAINALLSQSGPMRRQRDRLEGERLVYSESTIRLPKVGYSPVENRVLHLLTNSLPHTGSGYAQRSHSMLQAQQAAGMHVLAATRLGYPVQVGKIMARDEDVVEGVTYRRMIPVALAATSDARLQQEAEQLLDIAYEFRPAVLHTTTHFVNGLVVGAVAKALDIPWVYEVRGQLADTWASSRDADAKQSERYLQFLDREAQVMLDADLVVTLGESMRDGIVNLGVPAVKVMLAPNAVGGAYLAEPKSSETARLELKLDPNANFIGTVSSIVDYEGLADLVTAFSLLAPTHPALRLLIVGDGTALPALKIRAKELGVGDKIVFPGRVPRDQASLYHQAIDIFVVPRKDLEVTRSVTPLKPVEALASGRPVVASDLPALREIIQDHVNGRLFPAGDMAKLTEVLAEMLASPESTERMGRHGRSNVLATRTWAANATTFAKKYEELSGRTV</sequence>
<keyword evidence="2" id="KW-0328">Glycosyltransferase</keyword>
<dbReference type="InterPro" id="IPR050194">
    <property type="entry name" value="Glycosyltransferase_grp1"/>
</dbReference>
<protein>
    <recommendedName>
        <fullName evidence="1">D-inositol 3-phosphate glycosyltransferase</fullName>
    </recommendedName>
</protein>
<evidence type="ECO:0000256" key="2">
    <source>
        <dbReference type="ARBA" id="ARBA00022676"/>
    </source>
</evidence>
<keyword evidence="3 6" id="KW-0808">Transferase</keyword>
<evidence type="ECO:0000313" key="7">
    <source>
        <dbReference type="Proteomes" id="UP000247832"/>
    </source>
</evidence>
<keyword evidence="7" id="KW-1185">Reference proteome</keyword>
<dbReference type="PANTHER" id="PTHR45947">
    <property type="entry name" value="SULFOQUINOVOSYL TRANSFERASE SQD2"/>
    <property type="match status" value="1"/>
</dbReference>
<dbReference type="AlphaFoldDB" id="A0A2V5LFY9"/>
<evidence type="ECO:0000313" key="6">
    <source>
        <dbReference type="EMBL" id="PYI68803.1"/>
    </source>
</evidence>
<feature type="domain" description="Glycosyltransferase subfamily 4-like N-terminal" evidence="5">
    <location>
        <begin position="189"/>
        <end position="363"/>
    </location>
</feature>
<comment type="caution">
    <text evidence="6">The sequence shown here is derived from an EMBL/GenBank/DDBJ whole genome shotgun (WGS) entry which is preliminary data.</text>
</comment>